<dbReference type="GO" id="GO:0046872">
    <property type="term" value="F:metal ion binding"/>
    <property type="evidence" value="ECO:0007669"/>
    <property type="project" value="UniProtKB-KW"/>
</dbReference>
<evidence type="ECO:0000259" key="8">
    <source>
        <dbReference type="PROSITE" id="PS51371"/>
    </source>
</evidence>
<keyword evidence="5" id="KW-0862">Zinc</keyword>
<dbReference type="RefSeq" id="WP_147083955.1">
    <property type="nucleotide sequence ID" value="NZ_VOQR01000001.1"/>
</dbReference>
<evidence type="ECO:0000256" key="7">
    <source>
        <dbReference type="PROSITE-ProRule" id="PRU00703"/>
    </source>
</evidence>
<dbReference type="NCBIfam" id="TIGR00393">
    <property type="entry name" value="kpsF"/>
    <property type="match status" value="1"/>
</dbReference>
<dbReference type="PANTHER" id="PTHR42745">
    <property type="match status" value="1"/>
</dbReference>
<feature type="domain" description="CBS" evidence="8">
    <location>
        <begin position="282"/>
        <end position="333"/>
    </location>
</feature>
<dbReference type="InterPro" id="IPR050986">
    <property type="entry name" value="GutQ/KpsF_isomerases"/>
</dbReference>
<dbReference type="AlphaFoldDB" id="A0A5C6UJS4"/>
<feature type="site" description="Catalytically relevant" evidence="6">
    <location>
        <position position="200"/>
    </location>
</feature>
<keyword evidence="2" id="KW-0677">Repeat</keyword>
<protein>
    <submittedName>
        <fullName evidence="10">KpsF/GutQ family sugar-phosphate isomerase</fullName>
    </submittedName>
</protein>
<dbReference type="Pfam" id="PF01380">
    <property type="entry name" value="SIS"/>
    <property type="match status" value="1"/>
</dbReference>
<name>A0A5C6UJS4_9SPHN</name>
<proteinExistence type="inferred from homology"/>
<evidence type="ECO:0000256" key="1">
    <source>
        <dbReference type="ARBA" id="ARBA00008165"/>
    </source>
</evidence>
<keyword evidence="10" id="KW-0413">Isomerase</keyword>
<evidence type="ECO:0000313" key="10">
    <source>
        <dbReference type="EMBL" id="TXC72694.1"/>
    </source>
</evidence>
<dbReference type="PIRSF" id="PIRSF004692">
    <property type="entry name" value="KdsD_KpsF"/>
    <property type="match status" value="1"/>
</dbReference>
<dbReference type="InterPro" id="IPR004800">
    <property type="entry name" value="KdsD/KpsF-type"/>
</dbReference>
<gene>
    <name evidence="10" type="ORF">FSB78_02060</name>
</gene>
<dbReference type="CDD" id="cd05014">
    <property type="entry name" value="SIS_Kpsf"/>
    <property type="match status" value="1"/>
</dbReference>
<keyword evidence="3 7" id="KW-0129">CBS domain</keyword>
<dbReference type="OrthoDB" id="9762536at2"/>
<dbReference type="GO" id="GO:1901135">
    <property type="term" value="P:carbohydrate derivative metabolic process"/>
    <property type="evidence" value="ECO:0007669"/>
    <property type="project" value="InterPro"/>
</dbReference>
<dbReference type="GO" id="GO:0016853">
    <property type="term" value="F:isomerase activity"/>
    <property type="evidence" value="ECO:0007669"/>
    <property type="project" value="UniProtKB-KW"/>
</dbReference>
<dbReference type="PROSITE" id="PS51464">
    <property type="entry name" value="SIS"/>
    <property type="match status" value="1"/>
</dbReference>
<dbReference type="PANTHER" id="PTHR42745:SF1">
    <property type="entry name" value="ARABINOSE 5-PHOSPHATE ISOMERASE KDSD"/>
    <property type="match status" value="1"/>
</dbReference>
<dbReference type="EMBL" id="VOQR01000001">
    <property type="protein sequence ID" value="TXC72694.1"/>
    <property type="molecule type" value="Genomic_DNA"/>
</dbReference>
<dbReference type="Pfam" id="PF00571">
    <property type="entry name" value="CBS"/>
    <property type="match status" value="2"/>
</dbReference>
<dbReference type="CDD" id="cd04604">
    <property type="entry name" value="CBS_pair_SIS_assoc"/>
    <property type="match status" value="1"/>
</dbReference>
<feature type="site" description="Catalytically relevant" evidence="6">
    <location>
        <position position="66"/>
    </location>
</feature>
<dbReference type="Proteomes" id="UP000321250">
    <property type="component" value="Unassembled WGS sequence"/>
</dbReference>
<comment type="similarity">
    <text evidence="1 4">Belongs to the SIS family. GutQ/KpsF subfamily.</text>
</comment>
<feature type="domain" description="CBS" evidence="8">
    <location>
        <begin position="216"/>
        <end position="274"/>
    </location>
</feature>
<evidence type="ECO:0000256" key="3">
    <source>
        <dbReference type="ARBA" id="ARBA00023122"/>
    </source>
</evidence>
<dbReference type="InterPro" id="IPR035474">
    <property type="entry name" value="SIS_Kpsf"/>
</dbReference>
<dbReference type="GO" id="GO:0097367">
    <property type="term" value="F:carbohydrate derivative binding"/>
    <property type="evidence" value="ECO:0007669"/>
    <property type="project" value="InterPro"/>
</dbReference>
<dbReference type="InterPro" id="IPR046342">
    <property type="entry name" value="CBS_dom_sf"/>
</dbReference>
<evidence type="ECO:0000256" key="5">
    <source>
        <dbReference type="PIRSR" id="PIRSR004692-2"/>
    </source>
</evidence>
<dbReference type="SUPFAM" id="SSF53697">
    <property type="entry name" value="SIS domain"/>
    <property type="match status" value="1"/>
</dbReference>
<dbReference type="InterPro" id="IPR000644">
    <property type="entry name" value="CBS_dom"/>
</dbReference>
<evidence type="ECO:0000313" key="11">
    <source>
        <dbReference type="Proteomes" id="UP000321250"/>
    </source>
</evidence>
<dbReference type="Gene3D" id="3.40.50.10490">
    <property type="entry name" value="Glucose-6-phosphate isomerase like protein, domain 1"/>
    <property type="match status" value="1"/>
</dbReference>
<feature type="site" description="Catalytically relevant" evidence="6">
    <location>
        <position position="118"/>
    </location>
</feature>
<evidence type="ECO:0000256" key="4">
    <source>
        <dbReference type="PIRNR" id="PIRNR004692"/>
    </source>
</evidence>
<evidence type="ECO:0000256" key="2">
    <source>
        <dbReference type="ARBA" id="ARBA00022737"/>
    </source>
</evidence>
<sequence length="333" mass="35207">MLSGPSRRRSYSAVTDSALRTLRITHDGLAELASGFDDAAFSTVFDTLVHQVFDLKGRVIITGMGKSGIIARKVTATLTSTGTPAMYLHPAEAGHGDLGMITENDLVIMITRSGASAELIPIIAYCKRFAIPLATITSHADSVAGSAADLCLALPAVREACPIALTPTTSTTLQLVLGDALALALVELRGFSADDFYKFHPNGRLGAQLLKVDDLMATGDDIPHVGADATLLDATTEMTRARYGSTAVIDESNMLLGAFTDGDLRRAITGGHTMEARVGDLMTRNPLTVAPGELASEALRRMQSKSVMMLFVAQAGRLEGVIHMHDTLRAGIA</sequence>
<dbReference type="InterPro" id="IPR001347">
    <property type="entry name" value="SIS_dom"/>
</dbReference>
<dbReference type="InterPro" id="IPR046348">
    <property type="entry name" value="SIS_dom_sf"/>
</dbReference>
<dbReference type="Gene3D" id="3.10.580.10">
    <property type="entry name" value="CBS-domain"/>
    <property type="match status" value="1"/>
</dbReference>
<dbReference type="PROSITE" id="PS51371">
    <property type="entry name" value="CBS"/>
    <property type="match status" value="2"/>
</dbReference>
<feature type="site" description="Catalytically relevant" evidence="6">
    <location>
        <position position="159"/>
    </location>
</feature>
<feature type="binding site" evidence="5">
    <location>
        <position position="89"/>
    </location>
    <ligand>
        <name>Zn(2+)</name>
        <dbReference type="ChEBI" id="CHEBI:29105"/>
    </ligand>
</feature>
<feature type="domain" description="SIS" evidence="9">
    <location>
        <begin position="49"/>
        <end position="191"/>
    </location>
</feature>
<dbReference type="GO" id="GO:0005975">
    <property type="term" value="P:carbohydrate metabolic process"/>
    <property type="evidence" value="ECO:0007669"/>
    <property type="project" value="InterPro"/>
</dbReference>
<comment type="caution">
    <text evidence="10">The sequence shown here is derived from an EMBL/GenBank/DDBJ whole genome shotgun (WGS) entry which is preliminary data.</text>
</comment>
<keyword evidence="5" id="KW-0479">Metal-binding</keyword>
<reference evidence="10 11" key="1">
    <citation type="journal article" date="2013" name="Antonie Van Leeuwenhoek">
        <title>Sphingomonas ginsenosidivorax sp. nov., with the ability to transform ginsenosides.</title>
        <authorList>
            <person name="Jin X.F."/>
            <person name="Kim J.K."/>
            <person name="Liu Q.M."/>
            <person name="Kang M.S."/>
            <person name="He D."/>
            <person name="Jin F.X."/>
            <person name="Kim S.C."/>
            <person name="Im W.T."/>
        </authorList>
    </citation>
    <scope>NUCLEOTIDE SEQUENCE [LARGE SCALE GENOMIC DNA]</scope>
    <source>
        <strain evidence="10 11">KHI67</strain>
    </source>
</reference>
<accession>A0A5C6UJS4</accession>
<keyword evidence="11" id="KW-1185">Reference proteome</keyword>
<organism evidence="10 11">
    <name type="scientific">Sphingomonas ginsenosidivorax</name>
    <dbReference type="NCBI Taxonomy" id="862135"/>
    <lineage>
        <taxon>Bacteria</taxon>
        <taxon>Pseudomonadati</taxon>
        <taxon>Pseudomonadota</taxon>
        <taxon>Alphaproteobacteria</taxon>
        <taxon>Sphingomonadales</taxon>
        <taxon>Sphingomonadaceae</taxon>
        <taxon>Sphingomonas</taxon>
    </lineage>
</organism>
<evidence type="ECO:0000256" key="6">
    <source>
        <dbReference type="PIRSR" id="PIRSR004692-3"/>
    </source>
</evidence>
<evidence type="ECO:0000259" key="9">
    <source>
        <dbReference type="PROSITE" id="PS51464"/>
    </source>
</evidence>